<evidence type="ECO:0000313" key="3">
    <source>
        <dbReference type="EMBL" id="RIA56584.1"/>
    </source>
</evidence>
<feature type="chain" id="PRO_5017221721" evidence="2">
    <location>
        <begin position="22"/>
        <end position="263"/>
    </location>
</feature>
<gene>
    <name evidence="3" type="ORF">BXY53_1690</name>
</gene>
<dbReference type="AlphaFoldDB" id="A0A397QEV4"/>
<protein>
    <submittedName>
        <fullName evidence="3">Uncharacterized protein (TIGR02186 family)</fullName>
    </submittedName>
</protein>
<evidence type="ECO:0000313" key="4">
    <source>
        <dbReference type="Proteomes" id="UP000266273"/>
    </source>
</evidence>
<keyword evidence="4" id="KW-1185">Reference proteome</keyword>
<dbReference type="InterPro" id="IPR019088">
    <property type="entry name" value="CHP02186-rel_TM"/>
</dbReference>
<name>A0A397QEV4_9HYPH</name>
<proteinExistence type="predicted"/>
<evidence type="ECO:0000256" key="2">
    <source>
        <dbReference type="SAM" id="SignalP"/>
    </source>
</evidence>
<accession>A0A397QEV4</accession>
<reference evidence="3 4" key="1">
    <citation type="submission" date="2018-08" db="EMBL/GenBank/DDBJ databases">
        <title>Genomic Encyclopedia of Archaeal and Bacterial Type Strains, Phase II (KMG-II): from individual species to whole genera.</title>
        <authorList>
            <person name="Goeker M."/>
        </authorList>
    </citation>
    <scope>NUCLEOTIDE SEQUENCE [LARGE SCALE GENOMIC DNA]</scope>
    <source>
        <strain evidence="3 4">DSM 5002</strain>
    </source>
</reference>
<comment type="caution">
    <text evidence="3">The sequence shown here is derived from an EMBL/GenBank/DDBJ whole genome shotgun (WGS) entry which is preliminary data.</text>
</comment>
<dbReference type="NCBIfam" id="TIGR02186">
    <property type="entry name" value="alph_Pro_TM"/>
    <property type="match status" value="1"/>
</dbReference>
<keyword evidence="1" id="KW-0472">Membrane</keyword>
<sequence>MARIVLITLAALMALVTAATAQPGGFRERIEADVSSRQIGIESDFAGIQVVVFGAVDHSQQRSAEENLYDVAVVIRGPDEPTVVRQKDRVVGLWVNQAAKIFGEVPQYYAVLSTRPLNEIAPADLLDKHRIGFENLRFTLVEGAEAPTAAEEEAFRKALIRIKEDQNLYQERDFAVAFISRSLFRATVSLPANVPVGVYDVEIFLFRNGELLDTHETELRIEKQGLERFIFNLAYQNSLIYGIAGVIIAIIAGLAASAAFRKS</sequence>
<keyword evidence="2" id="KW-0732">Signal</keyword>
<evidence type="ECO:0000256" key="1">
    <source>
        <dbReference type="SAM" id="Phobius"/>
    </source>
</evidence>
<dbReference type="OrthoDB" id="9815212at2"/>
<dbReference type="Pfam" id="PF09608">
    <property type="entry name" value="Alph_Pro_TM"/>
    <property type="match status" value="1"/>
</dbReference>
<organism evidence="3 4">
    <name type="scientific">Dichotomicrobium thermohalophilum</name>
    <dbReference type="NCBI Taxonomy" id="933063"/>
    <lineage>
        <taxon>Bacteria</taxon>
        <taxon>Pseudomonadati</taxon>
        <taxon>Pseudomonadota</taxon>
        <taxon>Alphaproteobacteria</taxon>
        <taxon>Hyphomicrobiales</taxon>
        <taxon>Hyphomicrobiaceae</taxon>
        <taxon>Dichotomicrobium</taxon>
    </lineage>
</organism>
<feature type="transmembrane region" description="Helical" evidence="1">
    <location>
        <begin position="239"/>
        <end position="260"/>
    </location>
</feature>
<keyword evidence="1" id="KW-1133">Transmembrane helix</keyword>
<keyword evidence="1" id="KW-0812">Transmembrane</keyword>
<dbReference type="EMBL" id="QXDF01000001">
    <property type="protein sequence ID" value="RIA56584.1"/>
    <property type="molecule type" value="Genomic_DNA"/>
</dbReference>
<dbReference type="RefSeq" id="WP_119061365.1">
    <property type="nucleotide sequence ID" value="NZ_QXDF01000001.1"/>
</dbReference>
<feature type="signal peptide" evidence="2">
    <location>
        <begin position="1"/>
        <end position="21"/>
    </location>
</feature>
<dbReference type="Proteomes" id="UP000266273">
    <property type="component" value="Unassembled WGS sequence"/>
</dbReference>